<gene>
    <name evidence="2" type="ORF">QE382_003223</name>
</gene>
<evidence type="ECO:0000313" key="2">
    <source>
        <dbReference type="EMBL" id="MDQ1151239.1"/>
    </source>
</evidence>
<feature type="signal peptide" evidence="1">
    <location>
        <begin position="1"/>
        <end position="24"/>
    </location>
</feature>
<reference evidence="2 3" key="1">
    <citation type="submission" date="2023-07" db="EMBL/GenBank/DDBJ databases">
        <title>Functional and genomic diversity of the sorghum phyllosphere microbiome.</title>
        <authorList>
            <person name="Shade A."/>
        </authorList>
    </citation>
    <scope>NUCLEOTIDE SEQUENCE [LARGE SCALE GENOMIC DNA]</scope>
    <source>
        <strain evidence="2 3">SORGH_AS_0892</strain>
    </source>
</reference>
<evidence type="ECO:0000256" key="1">
    <source>
        <dbReference type="SAM" id="SignalP"/>
    </source>
</evidence>
<dbReference type="Proteomes" id="UP001244640">
    <property type="component" value="Unassembled WGS sequence"/>
</dbReference>
<keyword evidence="3" id="KW-1185">Reference proteome</keyword>
<name>A0ABU0U8V4_9SPHI</name>
<evidence type="ECO:0000313" key="3">
    <source>
        <dbReference type="Proteomes" id="UP001244640"/>
    </source>
</evidence>
<accession>A0ABU0U8V4</accession>
<protein>
    <submittedName>
        <fullName evidence="2">Membrane protein</fullName>
    </submittedName>
</protein>
<comment type="caution">
    <text evidence="2">The sequence shown here is derived from an EMBL/GenBank/DDBJ whole genome shotgun (WGS) entry which is preliminary data.</text>
</comment>
<sequence length="83" mass="8539">MNKRKIMKAVFGSLAAVTMCFGFAQSSTLKSSLSPKVARAAFDVSCYCAFWGGNNNCAANNGGSQCAPSGSSSCSSYNSNCEG</sequence>
<keyword evidence="1" id="KW-0732">Signal</keyword>
<proteinExistence type="predicted"/>
<dbReference type="EMBL" id="JAUTBA010000001">
    <property type="protein sequence ID" value="MDQ1151239.1"/>
    <property type="molecule type" value="Genomic_DNA"/>
</dbReference>
<feature type="chain" id="PRO_5046195601" evidence="1">
    <location>
        <begin position="25"/>
        <end position="83"/>
    </location>
</feature>
<organism evidence="2 3">
    <name type="scientific">Sphingobacterium zeae</name>
    <dbReference type="NCBI Taxonomy" id="1776859"/>
    <lineage>
        <taxon>Bacteria</taxon>
        <taxon>Pseudomonadati</taxon>
        <taxon>Bacteroidota</taxon>
        <taxon>Sphingobacteriia</taxon>
        <taxon>Sphingobacteriales</taxon>
        <taxon>Sphingobacteriaceae</taxon>
        <taxon>Sphingobacterium</taxon>
    </lineage>
</organism>